<name>A0A6J0KMX5_RAPSA</name>
<dbReference type="RefSeq" id="XP_018448379.1">
    <property type="nucleotide sequence ID" value="XM_018592877.1"/>
</dbReference>
<evidence type="ECO:0000313" key="2">
    <source>
        <dbReference type="RefSeq" id="XP_018448379.1"/>
    </source>
</evidence>
<dbReference type="KEGG" id="rsz:108819855"/>
<dbReference type="GeneID" id="108819854"/>
<dbReference type="AlphaFoldDB" id="A0A6J0KMX5"/>
<evidence type="ECO:0000313" key="3">
    <source>
        <dbReference type="RefSeq" id="XP_056848792.1"/>
    </source>
</evidence>
<organism evidence="1 2">
    <name type="scientific">Raphanus sativus</name>
    <name type="common">Radish</name>
    <name type="synonym">Raphanus raphanistrum var. sativus</name>
    <dbReference type="NCBI Taxonomy" id="3726"/>
    <lineage>
        <taxon>Eukaryota</taxon>
        <taxon>Viridiplantae</taxon>
        <taxon>Streptophyta</taxon>
        <taxon>Embryophyta</taxon>
        <taxon>Tracheophyta</taxon>
        <taxon>Spermatophyta</taxon>
        <taxon>Magnoliopsida</taxon>
        <taxon>eudicotyledons</taxon>
        <taxon>Gunneridae</taxon>
        <taxon>Pentapetalae</taxon>
        <taxon>rosids</taxon>
        <taxon>malvids</taxon>
        <taxon>Brassicales</taxon>
        <taxon>Brassicaceae</taxon>
        <taxon>Brassiceae</taxon>
        <taxon>Raphanus</taxon>
    </lineage>
</organism>
<accession>A0A6J0KMX5</accession>
<dbReference type="RefSeq" id="XP_056848792.1">
    <property type="nucleotide sequence ID" value="XM_056992812.1"/>
</dbReference>
<protein>
    <submittedName>
        <fullName evidence="2 3">Uncharacterized mitochondrial protein AtMg00810-like</fullName>
    </submittedName>
</protein>
<proteinExistence type="predicted"/>
<dbReference type="KEGG" id="rsz:108819854"/>
<evidence type="ECO:0000313" key="1">
    <source>
        <dbReference type="Proteomes" id="UP000504610"/>
    </source>
</evidence>
<dbReference type="OrthoDB" id="1922643at2759"/>
<gene>
    <name evidence="2" type="primary">LOC108819854</name>
    <name evidence="3" type="synonym">LOC108819855</name>
</gene>
<keyword evidence="1" id="KW-1185">Reference proteome</keyword>
<sequence>MGLVHYFIGIQVHAHNYGLFLSQEKYTTNMLINTGMADCAPVFTPLPLQLDRVPGQTEPTYFRSLADFTNLKRVLHYLKGTYLYCVNLNANTDITLQSFNDSE</sequence>
<reference evidence="1" key="1">
    <citation type="journal article" date="2019" name="Database">
        <title>The radish genome database (RadishGD): an integrated information resource for radish genomics.</title>
        <authorList>
            <person name="Yu H.J."/>
            <person name="Baek S."/>
            <person name="Lee Y.J."/>
            <person name="Cho A."/>
            <person name="Mun J.H."/>
        </authorList>
    </citation>
    <scope>NUCLEOTIDE SEQUENCE [LARGE SCALE GENOMIC DNA]</scope>
    <source>
        <strain evidence="1">cv. WK10039</strain>
    </source>
</reference>
<reference evidence="2 3" key="2">
    <citation type="submission" date="2025-04" db="UniProtKB">
        <authorList>
            <consortium name="RefSeq"/>
        </authorList>
    </citation>
    <scope>IDENTIFICATION</scope>
    <source>
        <tissue evidence="2 3">Leaf</tissue>
    </source>
</reference>
<dbReference type="Proteomes" id="UP000504610">
    <property type="component" value="Chromosome 8"/>
</dbReference>